<dbReference type="InterPro" id="IPR011990">
    <property type="entry name" value="TPR-like_helical_dom_sf"/>
</dbReference>
<organism evidence="1 2">
    <name type="scientific">Enhygromyxa salina</name>
    <dbReference type="NCBI Taxonomy" id="215803"/>
    <lineage>
        <taxon>Bacteria</taxon>
        <taxon>Pseudomonadati</taxon>
        <taxon>Myxococcota</taxon>
        <taxon>Polyangia</taxon>
        <taxon>Nannocystales</taxon>
        <taxon>Nannocystaceae</taxon>
        <taxon>Enhygromyxa</taxon>
    </lineage>
</organism>
<sequence length="119" mass="12516">MLTHPEALALAHEAVEIRERLQGFSDRDLAAPLALGALALLEADDPAAALALINRSRQLARPSEHPPTAIFSAALGLTVLALGRADEAREPLERAHAQLAPASELATRVAKAHASLNNP</sequence>
<evidence type="ECO:0000313" key="2">
    <source>
        <dbReference type="Proteomes" id="UP000031599"/>
    </source>
</evidence>
<dbReference type="EMBL" id="JMCC02000192">
    <property type="protein sequence ID" value="KIG11716.1"/>
    <property type="molecule type" value="Genomic_DNA"/>
</dbReference>
<accession>A0A0C2CKJ2</accession>
<dbReference type="AlphaFoldDB" id="A0A0C2CKJ2"/>
<comment type="caution">
    <text evidence="1">The sequence shown here is derived from an EMBL/GenBank/DDBJ whole genome shotgun (WGS) entry which is preliminary data.</text>
</comment>
<gene>
    <name evidence="1" type="ORF">DB30_02607</name>
</gene>
<dbReference type="Gene3D" id="1.25.40.10">
    <property type="entry name" value="Tetratricopeptide repeat domain"/>
    <property type="match status" value="1"/>
</dbReference>
<evidence type="ECO:0008006" key="3">
    <source>
        <dbReference type="Google" id="ProtNLM"/>
    </source>
</evidence>
<protein>
    <recommendedName>
        <fullName evidence="3">Tetratricopeptide repeat protein</fullName>
    </recommendedName>
</protein>
<proteinExistence type="predicted"/>
<name>A0A0C2CKJ2_9BACT</name>
<dbReference type="SUPFAM" id="SSF48452">
    <property type="entry name" value="TPR-like"/>
    <property type="match status" value="1"/>
</dbReference>
<evidence type="ECO:0000313" key="1">
    <source>
        <dbReference type="EMBL" id="KIG11716.1"/>
    </source>
</evidence>
<dbReference type="Proteomes" id="UP000031599">
    <property type="component" value="Unassembled WGS sequence"/>
</dbReference>
<reference evidence="1 2" key="1">
    <citation type="submission" date="2014-12" db="EMBL/GenBank/DDBJ databases">
        <title>Genome assembly of Enhygromyxa salina DSM 15201.</title>
        <authorList>
            <person name="Sharma G."/>
            <person name="Subramanian S."/>
        </authorList>
    </citation>
    <scope>NUCLEOTIDE SEQUENCE [LARGE SCALE GENOMIC DNA]</scope>
    <source>
        <strain evidence="1 2">DSM 15201</strain>
    </source>
</reference>